<evidence type="ECO:0000313" key="5">
    <source>
        <dbReference type="Proteomes" id="UP001449795"/>
    </source>
</evidence>
<evidence type="ECO:0000256" key="1">
    <source>
        <dbReference type="SAM" id="MobiDB-lite"/>
    </source>
</evidence>
<dbReference type="Pfam" id="PF02470">
    <property type="entry name" value="MlaD"/>
    <property type="match status" value="1"/>
</dbReference>
<keyword evidence="2" id="KW-1133">Transmembrane helix</keyword>
<evidence type="ECO:0000256" key="2">
    <source>
        <dbReference type="SAM" id="Phobius"/>
    </source>
</evidence>
<dbReference type="Proteomes" id="UP001449795">
    <property type="component" value="Chromosome"/>
</dbReference>
<dbReference type="InterPro" id="IPR003399">
    <property type="entry name" value="Mce/MlaD"/>
</dbReference>
<dbReference type="PANTHER" id="PTHR33371">
    <property type="entry name" value="INTERMEMBRANE PHOSPHOLIPID TRANSPORT SYSTEM BINDING PROTEIN MLAD-RELATED"/>
    <property type="match status" value="1"/>
</dbReference>
<keyword evidence="2" id="KW-0472">Membrane</keyword>
<feature type="domain" description="Mce/MlaD" evidence="3">
    <location>
        <begin position="67"/>
        <end position="136"/>
    </location>
</feature>
<keyword evidence="2" id="KW-0812">Transmembrane</keyword>
<reference evidence="4 5" key="1">
    <citation type="submission" date="2024-04" db="EMBL/GenBank/DDBJ databases">
        <title>Complete genome sequence of Nguyenibacter vanlangesis HBCM-1154, a strain capable of nitrogen fixation, IAA production, and phosphorus solubilization isolated from sugarcane soil.</title>
        <authorList>
            <person name="MY HANH P."/>
        </authorList>
    </citation>
    <scope>NUCLEOTIDE SEQUENCE [LARGE SCALE GENOMIC DNA]</scope>
    <source>
        <strain evidence="4 5">HBCM 1154</strain>
    </source>
</reference>
<keyword evidence="5" id="KW-1185">Reference proteome</keyword>
<proteinExistence type="predicted"/>
<feature type="region of interest" description="Disordered" evidence="1">
    <location>
        <begin position="303"/>
        <end position="322"/>
    </location>
</feature>
<evidence type="ECO:0000313" key="4">
    <source>
        <dbReference type="EMBL" id="XAE43146.1"/>
    </source>
</evidence>
<feature type="transmembrane region" description="Helical" evidence="2">
    <location>
        <begin position="26"/>
        <end position="48"/>
    </location>
</feature>
<evidence type="ECO:0000259" key="3">
    <source>
        <dbReference type="Pfam" id="PF02470"/>
    </source>
</evidence>
<organism evidence="4 5">
    <name type="scientific">Nguyenibacter vanlangensis</name>
    <dbReference type="NCBI Taxonomy" id="1216886"/>
    <lineage>
        <taxon>Bacteria</taxon>
        <taxon>Pseudomonadati</taxon>
        <taxon>Pseudomonadota</taxon>
        <taxon>Alphaproteobacteria</taxon>
        <taxon>Acetobacterales</taxon>
        <taxon>Acetobacteraceae</taxon>
        <taxon>Nguyenibacter</taxon>
    </lineage>
</organism>
<dbReference type="InterPro" id="IPR052336">
    <property type="entry name" value="MlaD_Phospholipid_Transporter"/>
</dbReference>
<name>A0ABZ3D5S2_9PROT</name>
<sequence>MAQGRTMGQTADPSRQLVRVRYADEWVGLLVLVSLAICFAAIVEAGVLRDWLTPAGQLQIVLPDVGVSGLAIGDDIEVVGIHAGTIRRIRINPSGGMYAIADIDPQLETYIRRDSTATIRRRFVVAGADYVDITRGTGEPMDWHYAVITAQNAPNPADMITQTFADIRARILPVLDSSQHMMSMLDATITDLHAGKGTVGQLMTNDALIRQADQLVESLNAAVAQLTPIEHQLSGVMTKADGGMANMRAVTADLRKASPRLPEITRNLQETSSELPALLTQAQITATSLQKLTDQLRGLWLLGGGGTAQPPQRRLPAERIQP</sequence>
<dbReference type="RefSeq" id="WP_323990896.1">
    <property type="nucleotide sequence ID" value="NZ_CP152276.1"/>
</dbReference>
<protein>
    <submittedName>
        <fullName evidence="4">MlaD family protein</fullName>
    </submittedName>
</protein>
<gene>
    <name evidence="4" type="ORF">AAC691_01320</name>
</gene>
<dbReference type="PANTHER" id="PTHR33371:SF4">
    <property type="entry name" value="INTERMEMBRANE PHOSPHOLIPID TRANSPORT SYSTEM BINDING PROTEIN MLAD"/>
    <property type="match status" value="1"/>
</dbReference>
<accession>A0ABZ3D5S2</accession>
<dbReference type="EMBL" id="CP152276">
    <property type="protein sequence ID" value="XAE43146.1"/>
    <property type="molecule type" value="Genomic_DNA"/>
</dbReference>